<evidence type="ECO:0000256" key="3">
    <source>
        <dbReference type="SAM" id="MobiDB-lite"/>
    </source>
</evidence>
<protein>
    <submittedName>
        <fullName evidence="6">Ecto-NOX disulfide-thiol exchanger 2-like</fullName>
    </submittedName>
</protein>
<dbReference type="RefSeq" id="XP_013417627.1">
    <property type="nucleotide sequence ID" value="XM_013562173.1"/>
</dbReference>
<dbReference type="CDD" id="cd12228">
    <property type="entry name" value="RRM_ENOX"/>
    <property type="match status" value="1"/>
</dbReference>
<dbReference type="InterPro" id="IPR034140">
    <property type="entry name" value="ENOX_RRM"/>
</dbReference>
<dbReference type="PROSITE" id="PS50102">
    <property type="entry name" value="RRM"/>
    <property type="match status" value="1"/>
</dbReference>
<dbReference type="KEGG" id="lak:106178820"/>
<dbReference type="GeneID" id="106178820"/>
<dbReference type="GO" id="GO:0016491">
    <property type="term" value="F:oxidoreductase activity"/>
    <property type="evidence" value="ECO:0007669"/>
    <property type="project" value="InterPro"/>
</dbReference>
<dbReference type="InterPro" id="IPR038876">
    <property type="entry name" value="ENOX"/>
</dbReference>
<dbReference type="InterPro" id="IPR012677">
    <property type="entry name" value="Nucleotide-bd_a/b_plait_sf"/>
</dbReference>
<organism evidence="5 6">
    <name type="scientific">Lingula anatina</name>
    <name type="common">Brachiopod</name>
    <name type="synonym">Lingula unguis</name>
    <dbReference type="NCBI Taxonomy" id="7574"/>
    <lineage>
        <taxon>Eukaryota</taxon>
        <taxon>Metazoa</taxon>
        <taxon>Spiralia</taxon>
        <taxon>Lophotrochozoa</taxon>
        <taxon>Brachiopoda</taxon>
        <taxon>Linguliformea</taxon>
        <taxon>Lingulata</taxon>
        <taxon>Lingulida</taxon>
        <taxon>Linguloidea</taxon>
        <taxon>Lingulidae</taxon>
        <taxon>Lingula</taxon>
    </lineage>
</organism>
<proteinExistence type="predicted"/>
<feature type="coiled-coil region" evidence="2">
    <location>
        <begin position="377"/>
        <end position="404"/>
    </location>
</feature>
<keyword evidence="2" id="KW-0175">Coiled coil</keyword>
<dbReference type="PANTHER" id="PTHR16001:SF4">
    <property type="entry name" value="ECTO-NOX DISULFIDE-THIOL EXCHANGER 1-LIKE PROTEIN"/>
    <property type="match status" value="1"/>
</dbReference>
<dbReference type="FunCoup" id="A0A1S3K543">
    <property type="interactions" value="498"/>
</dbReference>
<evidence type="ECO:0000256" key="1">
    <source>
        <dbReference type="PROSITE-ProRule" id="PRU00176"/>
    </source>
</evidence>
<dbReference type="PANTHER" id="PTHR16001">
    <property type="entry name" value="ECTO-NOX DISULFIDE-THIOL EXCHANGER"/>
    <property type="match status" value="1"/>
</dbReference>
<accession>A0A1S3K543</accession>
<evidence type="ECO:0000256" key="2">
    <source>
        <dbReference type="SAM" id="Coils"/>
    </source>
</evidence>
<dbReference type="InParanoid" id="A0A1S3K543"/>
<feature type="domain" description="RRM" evidence="4">
    <location>
        <begin position="211"/>
        <end position="291"/>
    </location>
</feature>
<gene>
    <name evidence="6" type="primary">LOC106178820</name>
</gene>
<sequence length="710" mass="79821">MSSPFAFLGLNIGTQGMHSGQPPIQPPPPPPGHLNQMMHPAMNNQPLQFNINKNKPPMPMSTEEKEHQEKLVMQMQKIPTGPAGPPGQIKGPGPVPGAGLMDINAANTNQSQMNMHSPGVMGPGMPGPMGQMAGQMTGQMAGPMQFGPMMGDPNMMGWGPMGYGQFGGFMGPMPPMEMQQREPLTFETFKLIPPPPGAPPPSTRERPPGCRTVFVGGFPENCTEEMIRELFESSCGSITSIRMSKKNFAHVRFDYEHFVDAAIALSGYRMQIGEQTDKPNTGRLHVDFAQARDDLYEWECRERALFRERRHQERLEEERLRPPSPPPTIHYSDHEAQALIEKLKDDSTFIKASAILVTWLERGDCNKRTATSFYTMVQSTHSHVRRLLNEKQQHEEEVRQIKEKFRQRFEGILRQMEQIVSVFKAATKQKAWDHFTKAQRKNIDTWKKASEEIKTTQQDEFFKERQETEMDLSDDEESSAKKPKLDNSQVGQLKEDNDSLKCQVEAYKNEMDLVKTEAKNSIEEAEKQIKAFAQALQGMQQQLINANTQRKKDEEEIQRLQAQLGIVDKTGGHKSETAAVELNVGGASVSQEKTSVEETVQQEKDVTSVTLETPSSSIATEGSALNEKEARLIGLISVFLHAHPFGASVDYIWSYLQRCNIIVRRSSEIEDLLERLPDVFRTEMCGVGASIEKRWTFTGFTSKDSGLIIK</sequence>
<evidence type="ECO:0000259" key="4">
    <source>
        <dbReference type="PROSITE" id="PS50102"/>
    </source>
</evidence>
<dbReference type="OrthoDB" id="10039782at2759"/>
<dbReference type="Pfam" id="PF23267">
    <property type="entry name" value="ENOX1"/>
    <property type="match status" value="1"/>
</dbReference>
<dbReference type="AlphaFoldDB" id="A0A1S3K543"/>
<evidence type="ECO:0000313" key="6">
    <source>
        <dbReference type="RefSeq" id="XP_013417627.1"/>
    </source>
</evidence>
<reference evidence="6" key="1">
    <citation type="submission" date="2025-08" db="UniProtKB">
        <authorList>
            <consortium name="RefSeq"/>
        </authorList>
    </citation>
    <scope>IDENTIFICATION</scope>
    <source>
        <tissue evidence="6">Gonads</tissue>
    </source>
</reference>
<dbReference type="GO" id="GO:0009897">
    <property type="term" value="C:external side of plasma membrane"/>
    <property type="evidence" value="ECO:0007669"/>
    <property type="project" value="InterPro"/>
</dbReference>
<dbReference type="GO" id="GO:0007624">
    <property type="term" value="P:ultradian rhythm"/>
    <property type="evidence" value="ECO:0007669"/>
    <property type="project" value="InterPro"/>
</dbReference>
<dbReference type="SUPFAM" id="SSF54928">
    <property type="entry name" value="RNA-binding domain, RBD"/>
    <property type="match status" value="1"/>
</dbReference>
<dbReference type="InterPro" id="IPR056611">
    <property type="entry name" value="ENOX1/2_dom"/>
</dbReference>
<dbReference type="Pfam" id="PF00076">
    <property type="entry name" value="RRM_1"/>
    <property type="match status" value="1"/>
</dbReference>
<keyword evidence="5" id="KW-1185">Reference proteome</keyword>
<dbReference type="STRING" id="7574.A0A1S3K543"/>
<dbReference type="Gene3D" id="3.30.70.330">
    <property type="match status" value="1"/>
</dbReference>
<dbReference type="SMART" id="SM00360">
    <property type="entry name" value="RRM"/>
    <property type="match status" value="1"/>
</dbReference>
<keyword evidence="1" id="KW-0694">RNA-binding</keyword>
<dbReference type="Proteomes" id="UP000085678">
    <property type="component" value="Unplaced"/>
</dbReference>
<dbReference type="InterPro" id="IPR035979">
    <property type="entry name" value="RBD_domain_sf"/>
</dbReference>
<dbReference type="GO" id="GO:0003723">
    <property type="term" value="F:RNA binding"/>
    <property type="evidence" value="ECO:0007669"/>
    <property type="project" value="UniProtKB-UniRule"/>
</dbReference>
<evidence type="ECO:0000313" key="5">
    <source>
        <dbReference type="Proteomes" id="UP000085678"/>
    </source>
</evidence>
<feature type="region of interest" description="Disordered" evidence="3">
    <location>
        <begin position="457"/>
        <end position="496"/>
    </location>
</feature>
<dbReference type="InterPro" id="IPR000504">
    <property type="entry name" value="RRM_dom"/>
</dbReference>
<name>A0A1S3K543_LINAN</name>